<sequence length="161" mass="17723">MSAPGDGELEGAHLRAAPAPASAYPRQHGHRHHARYRPPSYALHTRLHGSLRPTLEVVPLMAAVAAGAIFAGVIICHDLAHNHEIFVSKRRRIAQVVDSEDAVAYARETNLARAGYDHALRRWALRRAPRVFGGGRRGEEYGPDFIARDKWRERADGATAG</sequence>
<dbReference type="EMBL" id="CP001334">
    <property type="protein sequence ID" value="ACO67950.1"/>
    <property type="molecule type" value="Genomic_DNA"/>
</dbReference>
<dbReference type="Proteomes" id="UP000002009">
    <property type="component" value="Chromosome 16"/>
</dbReference>
<evidence type="ECO:0000313" key="3">
    <source>
        <dbReference type="Proteomes" id="UP000002009"/>
    </source>
</evidence>
<reference evidence="2 3" key="1">
    <citation type="journal article" date="2009" name="Science">
        <title>Green evolution and dynamic adaptations revealed by genomes of the marine picoeukaryotes Micromonas.</title>
        <authorList>
            <person name="Worden A.Z."/>
            <person name="Lee J.H."/>
            <person name="Mock T."/>
            <person name="Rouze P."/>
            <person name="Simmons M.P."/>
            <person name="Aerts A.L."/>
            <person name="Allen A.E."/>
            <person name="Cuvelier M.L."/>
            <person name="Derelle E."/>
            <person name="Everett M.V."/>
            <person name="Foulon E."/>
            <person name="Grimwood J."/>
            <person name="Gundlach H."/>
            <person name="Henrissat B."/>
            <person name="Napoli C."/>
            <person name="McDonald S.M."/>
            <person name="Parker M.S."/>
            <person name="Rombauts S."/>
            <person name="Salamov A."/>
            <person name="Von Dassow P."/>
            <person name="Badger J.H."/>
            <person name="Coutinho P.M."/>
            <person name="Demir E."/>
            <person name="Dubchak I."/>
            <person name="Gentemann C."/>
            <person name="Eikrem W."/>
            <person name="Gready J.E."/>
            <person name="John U."/>
            <person name="Lanier W."/>
            <person name="Lindquist E.A."/>
            <person name="Lucas S."/>
            <person name="Mayer K.F."/>
            <person name="Moreau H."/>
            <person name="Not F."/>
            <person name="Otillar R."/>
            <person name="Panaud O."/>
            <person name="Pangilinan J."/>
            <person name="Paulsen I."/>
            <person name="Piegu B."/>
            <person name="Poliakov A."/>
            <person name="Robbens S."/>
            <person name="Schmutz J."/>
            <person name="Toulza E."/>
            <person name="Wyss T."/>
            <person name="Zelensky A."/>
            <person name="Zhou K."/>
            <person name="Armbrust E.V."/>
            <person name="Bhattacharya D."/>
            <person name="Goodenough U.W."/>
            <person name="Van de Peer Y."/>
            <person name="Grigoriev I.V."/>
        </authorList>
    </citation>
    <scope>NUCLEOTIDE SEQUENCE [LARGE SCALE GENOMIC DNA]</scope>
    <source>
        <strain evidence="3">RCC299 / NOUM17</strain>
    </source>
</reference>
<accession>C1EJ01</accession>
<keyword evidence="1" id="KW-0472">Membrane</keyword>
<proteinExistence type="predicted"/>
<dbReference type="AlphaFoldDB" id="C1EJ01"/>
<name>C1EJ01_MICCC</name>
<evidence type="ECO:0000313" key="2">
    <source>
        <dbReference type="EMBL" id="ACO67950.1"/>
    </source>
</evidence>
<dbReference type="GeneID" id="8249776"/>
<dbReference type="InParanoid" id="C1EJ01"/>
<keyword evidence="3" id="KW-1185">Reference proteome</keyword>
<dbReference type="KEGG" id="mis:MICPUN_64760"/>
<protein>
    <submittedName>
        <fullName evidence="2">Uncharacterized protein</fullName>
    </submittedName>
</protein>
<feature type="transmembrane region" description="Helical" evidence="1">
    <location>
        <begin position="57"/>
        <end position="80"/>
    </location>
</feature>
<organism evidence="2 3">
    <name type="scientific">Micromonas commoda (strain RCC299 / NOUM17 / CCMP2709)</name>
    <name type="common">Picoplanktonic green alga</name>
    <dbReference type="NCBI Taxonomy" id="296587"/>
    <lineage>
        <taxon>Eukaryota</taxon>
        <taxon>Viridiplantae</taxon>
        <taxon>Chlorophyta</taxon>
        <taxon>Mamiellophyceae</taxon>
        <taxon>Mamiellales</taxon>
        <taxon>Mamiellaceae</taxon>
        <taxon>Micromonas</taxon>
    </lineage>
</organism>
<dbReference type="RefSeq" id="XP_002506692.1">
    <property type="nucleotide sequence ID" value="XM_002506646.1"/>
</dbReference>
<evidence type="ECO:0000256" key="1">
    <source>
        <dbReference type="SAM" id="Phobius"/>
    </source>
</evidence>
<gene>
    <name evidence="2" type="ORF">MICPUN_64760</name>
</gene>
<keyword evidence="1" id="KW-0812">Transmembrane</keyword>
<keyword evidence="1" id="KW-1133">Transmembrane helix</keyword>